<dbReference type="InterPro" id="IPR014347">
    <property type="entry name" value="Tautomerase/MIF_sf"/>
</dbReference>
<dbReference type="AlphaFoldDB" id="A0A366MUS5"/>
<dbReference type="PANTHER" id="PTHR35530:SF2">
    <property type="entry name" value="BSL4019 PROTEIN"/>
    <property type="match status" value="1"/>
</dbReference>
<dbReference type="SUPFAM" id="SSF55331">
    <property type="entry name" value="Tautomerase/MIF"/>
    <property type="match status" value="1"/>
</dbReference>
<dbReference type="Proteomes" id="UP000252669">
    <property type="component" value="Unassembled WGS sequence"/>
</dbReference>
<organism evidence="6 7">
    <name type="scientific">Aliarcobacter vitoriensis</name>
    <dbReference type="NCBI Taxonomy" id="2011099"/>
    <lineage>
        <taxon>Bacteria</taxon>
        <taxon>Pseudomonadati</taxon>
        <taxon>Campylobacterota</taxon>
        <taxon>Epsilonproteobacteria</taxon>
        <taxon>Campylobacterales</taxon>
        <taxon>Arcobacteraceae</taxon>
        <taxon>Aliarcobacter</taxon>
    </lineage>
</organism>
<reference evidence="6 7" key="1">
    <citation type="submission" date="2017-10" db="EMBL/GenBank/DDBJ databases">
        <title>Genomics of the genus Arcobacter.</title>
        <authorList>
            <person name="Perez-Cataluna A."/>
            <person name="Figueras M.J."/>
        </authorList>
    </citation>
    <scope>NUCLEOTIDE SEQUENCE [LARGE SCALE GENOMIC DNA]</scope>
    <source>
        <strain evidence="6 7">CECT 9230</strain>
    </source>
</reference>
<dbReference type="RefSeq" id="WP_113893856.1">
    <property type="nucleotide sequence ID" value="NZ_JANJGA010000006.1"/>
</dbReference>
<evidence type="ECO:0000259" key="5">
    <source>
        <dbReference type="Pfam" id="PF01361"/>
    </source>
</evidence>
<name>A0A366MUS5_9BACT</name>
<dbReference type="Gene3D" id="3.30.429.10">
    <property type="entry name" value="Macrophage Migration Inhibitory Factor"/>
    <property type="match status" value="1"/>
</dbReference>
<accession>A0A366MUS5</accession>
<dbReference type="InterPro" id="IPR004370">
    <property type="entry name" value="4-OT-like_dom"/>
</dbReference>
<dbReference type="NCBIfam" id="TIGR00013">
    <property type="entry name" value="taut"/>
    <property type="match status" value="1"/>
</dbReference>
<protein>
    <recommendedName>
        <fullName evidence="4">Tautomerase</fullName>
        <ecNumber evidence="4">5.3.2.-</ecNumber>
    </recommendedName>
</protein>
<comment type="caution">
    <text evidence="6">The sequence shown here is derived from an EMBL/GenBank/DDBJ whole genome shotgun (WGS) entry which is preliminary data.</text>
</comment>
<keyword evidence="2 4" id="KW-0413">Isomerase</keyword>
<gene>
    <name evidence="6" type="ORF">CRU91_04485</name>
</gene>
<dbReference type="GO" id="GO:0016853">
    <property type="term" value="F:isomerase activity"/>
    <property type="evidence" value="ECO:0007669"/>
    <property type="project" value="UniProtKB-UniRule"/>
</dbReference>
<keyword evidence="7" id="KW-1185">Reference proteome</keyword>
<feature type="domain" description="4-oxalocrotonate tautomerase-like" evidence="5">
    <location>
        <begin position="2"/>
        <end position="63"/>
    </location>
</feature>
<comment type="similarity">
    <text evidence="1 4">Belongs to the 4-oxalocrotonate tautomerase family.</text>
</comment>
<sequence>MPIISVKMTKEDGGATLEQKEELAKSISETFSKIFNRPSSNAVVLIEEHSTDNYYIGGKSVTKIREQQKIK</sequence>
<dbReference type="InterPro" id="IPR018191">
    <property type="entry name" value="4-OT"/>
</dbReference>
<dbReference type="PANTHER" id="PTHR35530">
    <property type="entry name" value="TAUTOMERASE-RELATED"/>
    <property type="match status" value="1"/>
</dbReference>
<proteinExistence type="inferred from homology"/>
<dbReference type="EC" id="5.3.2.-" evidence="4"/>
<evidence type="ECO:0000256" key="4">
    <source>
        <dbReference type="RuleBase" id="RU362032"/>
    </source>
</evidence>
<dbReference type="Pfam" id="PF01361">
    <property type="entry name" value="Tautomerase"/>
    <property type="match status" value="1"/>
</dbReference>
<evidence type="ECO:0000256" key="3">
    <source>
        <dbReference type="PIRSR" id="PIRSR618191-1"/>
    </source>
</evidence>
<evidence type="ECO:0000256" key="2">
    <source>
        <dbReference type="ARBA" id="ARBA00023235"/>
    </source>
</evidence>
<dbReference type="EMBL" id="PDKB01000006">
    <property type="protein sequence ID" value="RBQ29344.1"/>
    <property type="molecule type" value="Genomic_DNA"/>
</dbReference>
<feature type="active site" description="Proton acceptor; via imino nitrogen" evidence="3">
    <location>
        <position position="2"/>
    </location>
</feature>
<evidence type="ECO:0000256" key="1">
    <source>
        <dbReference type="ARBA" id="ARBA00006723"/>
    </source>
</evidence>
<evidence type="ECO:0000313" key="6">
    <source>
        <dbReference type="EMBL" id="RBQ29344.1"/>
    </source>
</evidence>
<evidence type="ECO:0000313" key="7">
    <source>
        <dbReference type="Proteomes" id="UP000252669"/>
    </source>
</evidence>
<dbReference type="OrthoDB" id="9799841at2"/>